<evidence type="ECO:0000256" key="5">
    <source>
        <dbReference type="HAMAP-Rule" id="MF_00376"/>
    </source>
</evidence>
<organism evidence="7 8">
    <name type="scientific">Rhizobium oryzicola</name>
    <dbReference type="NCBI Taxonomy" id="1232668"/>
    <lineage>
        <taxon>Bacteria</taxon>
        <taxon>Pseudomonadati</taxon>
        <taxon>Pseudomonadota</taxon>
        <taxon>Alphaproteobacteria</taxon>
        <taxon>Hyphomicrobiales</taxon>
        <taxon>Rhizobiaceae</taxon>
        <taxon>Rhizobium/Agrobacterium group</taxon>
        <taxon>Rhizobium</taxon>
    </lineage>
</organism>
<comment type="pathway">
    <text evidence="5">Cofactor biosynthesis; coenzyme A biosynthesis; CoA from (R)-pantothenate: step 5/5.</text>
</comment>
<dbReference type="GO" id="GO:0004140">
    <property type="term" value="F:dephospho-CoA kinase activity"/>
    <property type="evidence" value="ECO:0007669"/>
    <property type="project" value="UniProtKB-EC"/>
</dbReference>
<keyword evidence="5 7" id="KW-0418">Kinase</keyword>
<keyword evidence="3 5" id="KW-0067">ATP-binding</keyword>
<keyword evidence="8" id="KW-1185">Reference proteome</keyword>
<evidence type="ECO:0000256" key="3">
    <source>
        <dbReference type="ARBA" id="ARBA00022840"/>
    </source>
</evidence>
<dbReference type="EC" id="2.7.1.24" evidence="5 6"/>
<protein>
    <recommendedName>
        <fullName evidence="5 6">Dephospho-CoA kinase</fullName>
        <ecNumber evidence="5 6">2.7.1.24</ecNumber>
    </recommendedName>
    <alternativeName>
        <fullName evidence="5">Dephosphocoenzyme A kinase</fullName>
    </alternativeName>
</protein>
<evidence type="ECO:0000256" key="4">
    <source>
        <dbReference type="ARBA" id="ARBA00022993"/>
    </source>
</evidence>
<feature type="binding site" evidence="5">
    <location>
        <begin position="11"/>
        <end position="16"/>
    </location>
    <ligand>
        <name>ATP</name>
        <dbReference type="ChEBI" id="CHEBI:30616"/>
    </ligand>
</feature>
<dbReference type="PANTHER" id="PTHR10695">
    <property type="entry name" value="DEPHOSPHO-COA KINASE-RELATED"/>
    <property type="match status" value="1"/>
</dbReference>
<evidence type="ECO:0000256" key="6">
    <source>
        <dbReference type="NCBIfam" id="TIGR00152"/>
    </source>
</evidence>
<name>A0ABT8T241_9HYPH</name>
<dbReference type="PANTHER" id="PTHR10695:SF46">
    <property type="entry name" value="BIFUNCTIONAL COENZYME A SYNTHASE-RELATED"/>
    <property type="match status" value="1"/>
</dbReference>
<dbReference type="SUPFAM" id="SSF52540">
    <property type="entry name" value="P-loop containing nucleoside triphosphate hydrolases"/>
    <property type="match status" value="1"/>
</dbReference>
<keyword evidence="2 5" id="KW-0547">Nucleotide-binding</keyword>
<keyword evidence="5" id="KW-0963">Cytoplasm</keyword>
<comment type="similarity">
    <text evidence="1 5">Belongs to the CoaE family.</text>
</comment>
<evidence type="ECO:0000256" key="1">
    <source>
        <dbReference type="ARBA" id="ARBA00009018"/>
    </source>
</evidence>
<dbReference type="CDD" id="cd02022">
    <property type="entry name" value="DPCK"/>
    <property type="match status" value="1"/>
</dbReference>
<keyword evidence="4 5" id="KW-0173">Coenzyme A biosynthesis</keyword>
<gene>
    <name evidence="5 7" type="primary">coaE</name>
    <name evidence="7" type="ORF">Q2T52_21790</name>
</gene>
<comment type="catalytic activity">
    <reaction evidence="5">
        <text>3'-dephospho-CoA + ATP = ADP + CoA + H(+)</text>
        <dbReference type="Rhea" id="RHEA:18245"/>
        <dbReference type="ChEBI" id="CHEBI:15378"/>
        <dbReference type="ChEBI" id="CHEBI:30616"/>
        <dbReference type="ChEBI" id="CHEBI:57287"/>
        <dbReference type="ChEBI" id="CHEBI:57328"/>
        <dbReference type="ChEBI" id="CHEBI:456216"/>
        <dbReference type="EC" id="2.7.1.24"/>
    </reaction>
</comment>
<comment type="subcellular location">
    <subcellularLocation>
        <location evidence="5">Cytoplasm</location>
    </subcellularLocation>
</comment>
<dbReference type="RefSeq" id="WP_302078991.1">
    <property type="nucleotide sequence ID" value="NZ_JAUKWQ010000010.1"/>
</dbReference>
<evidence type="ECO:0000313" key="8">
    <source>
        <dbReference type="Proteomes" id="UP001169006"/>
    </source>
</evidence>
<dbReference type="Gene3D" id="3.40.50.300">
    <property type="entry name" value="P-loop containing nucleotide triphosphate hydrolases"/>
    <property type="match status" value="1"/>
</dbReference>
<dbReference type="NCBIfam" id="TIGR00152">
    <property type="entry name" value="dephospho-CoA kinase"/>
    <property type="match status" value="1"/>
</dbReference>
<dbReference type="EMBL" id="JAUKWQ010000010">
    <property type="protein sequence ID" value="MDO1584727.1"/>
    <property type="molecule type" value="Genomic_DNA"/>
</dbReference>
<comment type="caution">
    <text evidence="7">The sequence shown here is derived from an EMBL/GenBank/DDBJ whole genome shotgun (WGS) entry which is preliminary data.</text>
</comment>
<dbReference type="Pfam" id="PF01121">
    <property type="entry name" value="CoaE"/>
    <property type="match status" value="1"/>
</dbReference>
<reference evidence="7" key="2">
    <citation type="submission" date="2023-07" db="EMBL/GenBank/DDBJ databases">
        <authorList>
            <person name="Sun H."/>
        </authorList>
    </citation>
    <scope>NUCLEOTIDE SEQUENCE</scope>
    <source>
        <strain evidence="7">05753</strain>
    </source>
</reference>
<keyword evidence="5 7" id="KW-0808">Transferase</keyword>
<reference evidence="7" key="1">
    <citation type="journal article" date="2015" name="Int. J. Syst. Evol. Microbiol.">
        <title>Rhizobium oryzicola sp. nov., potential plant-growth-promoting endophytic bacteria isolated from rice roots.</title>
        <authorList>
            <person name="Zhang X.X."/>
            <person name="Gao J.S."/>
            <person name="Cao Y.H."/>
            <person name="Sheirdil R.A."/>
            <person name="Wang X.C."/>
            <person name="Zhang L."/>
        </authorList>
    </citation>
    <scope>NUCLEOTIDE SEQUENCE</scope>
    <source>
        <strain evidence="7">05753</strain>
    </source>
</reference>
<dbReference type="HAMAP" id="MF_00376">
    <property type="entry name" value="Dephospho_CoA_kinase"/>
    <property type="match status" value="1"/>
</dbReference>
<dbReference type="Proteomes" id="UP001169006">
    <property type="component" value="Unassembled WGS sequence"/>
</dbReference>
<evidence type="ECO:0000256" key="2">
    <source>
        <dbReference type="ARBA" id="ARBA00022741"/>
    </source>
</evidence>
<accession>A0ABT8T241</accession>
<dbReference type="InterPro" id="IPR001977">
    <property type="entry name" value="Depp_CoAkinase"/>
</dbReference>
<dbReference type="InterPro" id="IPR027417">
    <property type="entry name" value="P-loop_NTPase"/>
</dbReference>
<comment type="function">
    <text evidence="5">Catalyzes the phosphorylation of the 3'-hydroxyl group of dephosphocoenzyme A to form coenzyme A.</text>
</comment>
<sequence length="202" mass="22465">MIKLGLTGSIGMGKSTTAKLFADAGIPVNDADAVVHDLYRGEAVPLVERAFPGSTSGGEIDRTVLARQLAERPERFKELEAIVHPLVREKERQFVERMTAAGSDMVLLDIPLLFETRAEQRVDVVIVVSCYPQLQRQRVLARPGMTEDKFNMILARQTPDAEKRARADFVIETDHGLDAARIRVSDIIGMIRNGKRSERINA</sequence>
<proteinExistence type="inferred from homology"/>
<dbReference type="PROSITE" id="PS51219">
    <property type="entry name" value="DPCK"/>
    <property type="match status" value="1"/>
</dbReference>
<evidence type="ECO:0000313" key="7">
    <source>
        <dbReference type="EMBL" id="MDO1584727.1"/>
    </source>
</evidence>